<sequence>KLSVAIALIGHSQMLFMDEPTAAVDAGAKRHLWKVINKRASDQTVVLTTHSMEEAEALSSRMAIQ</sequence>
<dbReference type="GO" id="GO:0016020">
    <property type="term" value="C:membrane"/>
    <property type="evidence" value="ECO:0007669"/>
    <property type="project" value="InterPro"/>
</dbReference>
<comment type="caution">
    <text evidence="3">The sequence shown here is derived from an EMBL/GenBank/DDBJ whole genome shotgun (WGS) entry which is preliminary data.</text>
</comment>
<organism evidence="3 4">
    <name type="scientific">Symbiodinium necroappetens</name>
    <dbReference type="NCBI Taxonomy" id="1628268"/>
    <lineage>
        <taxon>Eukaryota</taxon>
        <taxon>Sar</taxon>
        <taxon>Alveolata</taxon>
        <taxon>Dinophyceae</taxon>
        <taxon>Suessiales</taxon>
        <taxon>Symbiodiniaceae</taxon>
        <taxon>Symbiodinium</taxon>
    </lineage>
</organism>
<keyword evidence="1" id="KW-0813">Transport</keyword>
<dbReference type="GO" id="GO:0005319">
    <property type="term" value="F:lipid transporter activity"/>
    <property type="evidence" value="ECO:0007669"/>
    <property type="project" value="TreeGrafter"/>
</dbReference>
<protein>
    <submittedName>
        <fullName evidence="3">ABCA12 protein</fullName>
    </submittedName>
</protein>
<proteinExistence type="predicted"/>
<gene>
    <name evidence="3" type="primary">ABCA12</name>
    <name evidence="3" type="ORF">SNEC2469_LOCUS28591</name>
</gene>
<dbReference type="SUPFAM" id="SSF52540">
    <property type="entry name" value="P-loop containing nucleoside triphosphate hydrolases"/>
    <property type="match status" value="1"/>
</dbReference>
<dbReference type="OrthoDB" id="416154at2759"/>
<dbReference type="PANTHER" id="PTHR19229:SF36">
    <property type="entry name" value="ATP-BINDING CASSETTE SUB-FAMILY A MEMBER 2"/>
    <property type="match status" value="1"/>
</dbReference>
<accession>A0A813AQ47</accession>
<dbReference type="Proteomes" id="UP000601435">
    <property type="component" value="Unassembled WGS sequence"/>
</dbReference>
<feature type="non-terminal residue" evidence="3">
    <location>
        <position position="65"/>
    </location>
</feature>
<keyword evidence="4" id="KW-1185">Reference proteome</keyword>
<evidence type="ECO:0000313" key="3">
    <source>
        <dbReference type="EMBL" id="CAE7876470.1"/>
    </source>
</evidence>
<evidence type="ECO:0000256" key="1">
    <source>
        <dbReference type="ARBA" id="ARBA00022448"/>
    </source>
</evidence>
<dbReference type="AlphaFoldDB" id="A0A813AQ47"/>
<keyword evidence="2" id="KW-0677">Repeat</keyword>
<dbReference type="GO" id="GO:0140359">
    <property type="term" value="F:ABC-type transporter activity"/>
    <property type="evidence" value="ECO:0007669"/>
    <property type="project" value="InterPro"/>
</dbReference>
<reference evidence="3" key="1">
    <citation type="submission" date="2021-02" db="EMBL/GenBank/DDBJ databases">
        <authorList>
            <person name="Dougan E. K."/>
            <person name="Rhodes N."/>
            <person name="Thang M."/>
            <person name="Chan C."/>
        </authorList>
    </citation>
    <scope>NUCLEOTIDE SEQUENCE</scope>
</reference>
<name>A0A813AQ47_9DINO</name>
<dbReference type="Gene3D" id="3.40.50.300">
    <property type="entry name" value="P-loop containing nucleotide triphosphate hydrolases"/>
    <property type="match status" value="1"/>
</dbReference>
<dbReference type="InterPro" id="IPR026082">
    <property type="entry name" value="ABCA"/>
</dbReference>
<dbReference type="PANTHER" id="PTHR19229">
    <property type="entry name" value="ATP-BINDING CASSETTE TRANSPORTER SUBFAMILY A ABCA"/>
    <property type="match status" value="1"/>
</dbReference>
<dbReference type="InterPro" id="IPR027417">
    <property type="entry name" value="P-loop_NTPase"/>
</dbReference>
<feature type="non-terminal residue" evidence="3">
    <location>
        <position position="1"/>
    </location>
</feature>
<evidence type="ECO:0000313" key="4">
    <source>
        <dbReference type="Proteomes" id="UP000601435"/>
    </source>
</evidence>
<evidence type="ECO:0000256" key="2">
    <source>
        <dbReference type="ARBA" id="ARBA00022737"/>
    </source>
</evidence>
<dbReference type="EMBL" id="CAJNJA010062448">
    <property type="protein sequence ID" value="CAE7876470.1"/>
    <property type="molecule type" value="Genomic_DNA"/>
</dbReference>